<evidence type="ECO:0000313" key="3">
    <source>
        <dbReference type="EMBL" id="JAT78807.1"/>
    </source>
</evidence>
<dbReference type="SMART" id="SM00028">
    <property type="entry name" value="TPR"/>
    <property type="match status" value="3"/>
</dbReference>
<feature type="repeat" description="TPR" evidence="1">
    <location>
        <begin position="110"/>
        <end position="143"/>
    </location>
</feature>
<dbReference type="InterPro" id="IPR052769">
    <property type="entry name" value="TPR_domain_protein"/>
</dbReference>
<dbReference type="Gene3D" id="1.25.40.10">
    <property type="entry name" value="Tetratricopeptide repeat domain"/>
    <property type="match status" value="1"/>
</dbReference>
<accession>A0A1D2AHY1</accession>
<feature type="compositionally biased region" description="Basic and acidic residues" evidence="2">
    <location>
        <begin position="1"/>
        <end position="14"/>
    </location>
</feature>
<reference evidence="3" key="1">
    <citation type="submission" date="2016-07" db="EMBL/GenBank/DDBJ databases">
        <title>Salivary Glands transcriptome analysis on engorged females of Ornithodoros brasiliensis (Acari:Argasidae).</title>
        <authorList>
            <person name="Simons S.M."/>
            <person name="Carvalho E."/>
            <person name="Junqueira-de-Azevedo I."/>
            <person name="Ho P.L."/>
            <person name="Giovanni D."/>
            <person name="Mendonca R."/>
            <person name="Onofrio V."/>
            <person name="Landulfo G."/>
            <person name="Ramirez D."/>
            <person name="Barros-Battesti D."/>
        </authorList>
    </citation>
    <scope>NUCLEOTIDE SEQUENCE</scope>
    <source>
        <strain evidence="3">Female</strain>
        <tissue evidence="3">Salivary gland</tissue>
    </source>
</reference>
<proteinExistence type="predicted"/>
<dbReference type="PROSITE" id="PS50005">
    <property type="entry name" value="TPR"/>
    <property type="match status" value="1"/>
</dbReference>
<feature type="compositionally biased region" description="Basic and acidic residues" evidence="2">
    <location>
        <begin position="24"/>
        <end position="39"/>
    </location>
</feature>
<dbReference type="SUPFAM" id="SSF48452">
    <property type="entry name" value="TPR-like"/>
    <property type="match status" value="1"/>
</dbReference>
<organism evidence="3">
    <name type="scientific">Ornithodoros brasiliensis</name>
    <name type="common">Mouro tick</name>
    <dbReference type="NCBI Taxonomy" id="888526"/>
    <lineage>
        <taxon>Eukaryota</taxon>
        <taxon>Metazoa</taxon>
        <taxon>Ecdysozoa</taxon>
        <taxon>Arthropoda</taxon>
        <taxon>Chelicerata</taxon>
        <taxon>Arachnida</taxon>
        <taxon>Acari</taxon>
        <taxon>Parasitiformes</taxon>
        <taxon>Ixodida</taxon>
        <taxon>Ixodoidea</taxon>
        <taxon>Argasidae</taxon>
        <taxon>Ornithodorinae</taxon>
        <taxon>Ornithodoros</taxon>
    </lineage>
</organism>
<dbReference type="InterPro" id="IPR019734">
    <property type="entry name" value="TPR_rpt"/>
</dbReference>
<dbReference type="Pfam" id="PF00515">
    <property type="entry name" value="TPR_1"/>
    <property type="match status" value="2"/>
</dbReference>
<feature type="region of interest" description="Disordered" evidence="2">
    <location>
        <begin position="1"/>
        <end position="39"/>
    </location>
</feature>
<name>A0A1D2AHY1_ORNBR</name>
<dbReference type="AlphaFoldDB" id="A0A1D2AHY1"/>
<keyword evidence="1" id="KW-0802">TPR repeat</keyword>
<evidence type="ECO:0000256" key="2">
    <source>
        <dbReference type="SAM" id="MobiDB-lite"/>
    </source>
</evidence>
<dbReference type="PANTHER" id="PTHR46014">
    <property type="entry name" value="TETRATRICOPEPTIDE REPEAT PROTEIN 1"/>
    <property type="match status" value="1"/>
</dbReference>
<sequence length="156" mass="17876">CNESCDELKSSLRQDEDDSTTDGQVEKSLKRENRMNAHQLKEDGNGMFKEGRYQEASDMYTRALCLCALDATKERSILHSNRAAARSRLDQKEEAIEDCTNAIELDPRYMKALLRRAHLYEDTDKLDEALADYKSVLELDPRVQEAQQACMVLPKD</sequence>
<protein>
    <submittedName>
        <fullName evidence="3">Tetratricopeptide repeat protein 1</fullName>
    </submittedName>
</protein>
<dbReference type="EMBL" id="GETE01001052">
    <property type="protein sequence ID" value="JAT78807.1"/>
    <property type="molecule type" value="Transcribed_RNA"/>
</dbReference>
<dbReference type="InterPro" id="IPR011990">
    <property type="entry name" value="TPR-like_helical_dom_sf"/>
</dbReference>
<evidence type="ECO:0000256" key="1">
    <source>
        <dbReference type="PROSITE-ProRule" id="PRU00339"/>
    </source>
</evidence>
<dbReference type="PANTHER" id="PTHR46014:SF1">
    <property type="entry name" value="TETRATRICOPEPTIDE REPEAT PROTEIN 1"/>
    <property type="match status" value="1"/>
</dbReference>
<feature type="non-terminal residue" evidence="3">
    <location>
        <position position="1"/>
    </location>
</feature>